<evidence type="ECO:0000313" key="4">
    <source>
        <dbReference type="Proteomes" id="UP000729402"/>
    </source>
</evidence>
<dbReference type="PANTHER" id="PTHR36375">
    <property type="entry name" value="OS05G0459300 PROTEIN"/>
    <property type="match status" value="1"/>
</dbReference>
<accession>A0A8J5VPZ1</accession>
<keyword evidence="4" id="KW-1185">Reference proteome</keyword>
<evidence type="ECO:0000313" key="3">
    <source>
        <dbReference type="EMBL" id="KAG8080597.1"/>
    </source>
</evidence>
<reference evidence="3" key="1">
    <citation type="journal article" date="2021" name="bioRxiv">
        <title>Whole Genome Assembly and Annotation of Northern Wild Rice, Zizania palustris L., Supports a Whole Genome Duplication in the Zizania Genus.</title>
        <authorList>
            <person name="Haas M."/>
            <person name="Kono T."/>
            <person name="Macchietto M."/>
            <person name="Millas R."/>
            <person name="McGilp L."/>
            <person name="Shao M."/>
            <person name="Duquette J."/>
            <person name="Hirsch C.N."/>
            <person name="Kimball J."/>
        </authorList>
    </citation>
    <scope>NUCLEOTIDE SEQUENCE</scope>
    <source>
        <tissue evidence="3">Fresh leaf tissue</tissue>
    </source>
</reference>
<sequence>MLLPASCSPPPLLASRSPQPSHEGHRAPALAGDEIPLKDVNKKRIHGLTGSEMARFKFRKGCLTIYEGCLTIYVYAVR</sequence>
<dbReference type="Pfam" id="PF25236">
    <property type="entry name" value="DUF7851"/>
    <property type="match status" value="1"/>
</dbReference>
<evidence type="ECO:0000256" key="1">
    <source>
        <dbReference type="SAM" id="MobiDB-lite"/>
    </source>
</evidence>
<dbReference type="PANTHER" id="PTHR36375:SF1">
    <property type="entry name" value="OS05G0459300 PROTEIN"/>
    <property type="match status" value="1"/>
</dbReference>
<evidence type="ECO:0000259" key="2">
    <source>
        <dbReference type="Pfam" id="PF25236"/>
    </source>
</evidence>
<dbReference type="AlphaFoldDB" id="A0A8J5VPZ1"/>
<reference evidence="3" key="2">
    <citation type="submission" date="2021-02" db="EMBL/GenBank/DDBJ databases">
        <authorList>
            <person name="Kimball J.A."/>
            <person name="Haas M.W."/>
            <person name="Macchietto M."/>
            <person name="Kono T."/>
            <person name="Duquette J."/>
            <person name="Shao M."/>
        </authorList>
    </citation>
    <scope>NUCLEOTIDE SEQUENCE</scope>
    <source>
        <tissue evidence="3">Fresh leaf tissue</tissue>
    </source>
</reference>
<proteinExistence type="predicted"/>
<dbReference type="Proteomes" id="UP000729402">
    <property type="component" value="Unassembled WGS sequence"/>
</dbReference>
<dbReference type="EMBL" id="JAAALK010000282">
    <property type="protein sequence ID" value="KAG8080597.1"/>
    <property type="molecule type" value="Genomic_DNA"/>
</dbReference>
<gene>
    <name evidence="3" type="ORF">GUJ93_ZPchr0007g5994</name>
</gene>
<feature type="domain" description="DUF7851" evidence="2">
    <location>
        <begin position="32"/>
        <end position="78"/>
    </location>
</feature>
<organism evidence="3 4">
    <name type="scientific">Zizania palustris</name>
    <name type="common">Northern wild rice</name>
    <dbReference type="NCBI Taxonomy" id="103762"/>
    <lineage>
        <taxon>Eukaryota</taxon>
        <taxon>Viridiplantae</taxon>
        <taxon>Streptophyta</taxon>
        <taxon>Embryophyta</taxon>
        <taxon>Tracheophyta</taxon>
        <taxon>Spermatophyta</taxon>
        <taxon>Magnoliopsida</taxon>
        <taxon>Liliopsida</taxon>
        <taxon>Poales</taxon>
        <taxon>Poaceae</taxon>
        <taxon>BOP clade</taxon>
        <taxon>Oryzoideae</taxon>
        <taxon>Oryzeae</taxon>
        <taxon>Zizaniinae</taxon>
        <taxon>Zizania</taxon>
    </lineage>
</organism>
<comment type="caution">
    <text evidence="3">The sequence shown here is derived from an EMBL/GenBank/DDBJ whole genome shotgun (WGS) entry which is preliminary data.</text>
</comment>
<dbReference type="InterPro" id="IPR057173">
    <property type="entry name" value="DUF7851"/>
</dbReference>
<protein>
    <recommendedName>
        <fullName evidence="2">DUF7851 domain-containing protein</fullName>
    </recommendedName>
</protein>
<name>A0A8J5VPZ1_ZIZPA</name>
<feature type="region of interest" description="Disordered" evidence="1">
    <location>
        <begin position="1"/>
        <end position="31"/>
    </location>
</feature>